<protein>
    <submittedName>
        <fullName evidence="3">Uncharacterized protein</fullName>
    </submittedName>
</protein>
<evidence type="ECO:0000313" key="3">
    <source>
        <dbReference type="EMBL" id="GAA5504340.1"/>
    </source>
</evidence>
<dbReference type="RefSeq" id="WP_353544299.1">
    <property type="nucleotide sequence ID" value="NZ_BAABRN010000110.1"/>
</dbReference>
<gene>
    <name evidence="3" type="ORF">Dxin01_04110</name>
</gene>
<evidence type="ECO:0000313" key="4">
    <source>
        <dbReference type="Proteomes" id="UP001458946"/>
    </source>
</evidence>
<dbReference type="EMBL" id="BAABRN010000110">
    <property type="protein sequence ID" value="GAA5504340.1"/>
    <property type="molecule type" value="Genomic_DNA"/>
</dbReference>
<keyword evidence="2" id="KW-0732">Signal</keyword>
<proteinExistence type="predicted"/>
<name>A0ABP9VIF3_9DEIO</name>
<organism evidence="3 4">
    <name type="scientific">Deinococcus xinjiangensis</name>
    <dbReference type="NCBI Taxonomy" id="457454"/>
    <lineage>
        <taxon>Bacteria</taxon>
        <taxon>Thermotogati</taxon>
        <taxon>Deinococcota</taxon>
        <taxon>Deinococci</taxon>
        <taxon>Deinococcales</taxon>
        <taxon>Deinococcaceae</taxon>
        <taxon>Deinococcus</taxon>
    </lineage>
</organism>
<feature type="signal peptide" evidence="2">
    <location>
        <begin position="1"/>
        <end position="19"/>
    </location>
</feature>
<evidence type="ECO:0000256" key="2">
    <source>
        <dbReference type="SAM" id="SignalP"/>
    </source>
</evidence>
<keyword evidence="4" id="KW-1185">Reference proteome</keyword>
<evidence type="ECO:0000256" key="1">
    <source>
        <dbReference type="SAM" id="MobiDB-lite"/>
    </source>
</evidence>
<feature type="chain" id="PRO_5046140076" evidence="2">
    <location>
        <begin position="20"/>
        <end position="226"/>
    </location>
</feature>
<dbReference type="Proteomes" id="UP001458946">
    <property type="component" value="Unassembled WGS sequence"/>
</dbReference>
<sequence>MNRKAIILSAFLLTTTAQAQSAASAWETLGTYLKNACSMGNQVAGSSDKLQWLCNVSSSYAFLSTNVLNGDWQAFGQEVMGKYMNQAVEYMGQKMGFSGLNQMTADMNAAMQGTYNQFRAKLFDAMTLTLKQQQAMKDDNAGASVTTAGGLADYAVANNPFLAATQTAGRSQQTLDTFGNLLKAAQAKKVTEQSQKAVETAMQPAMDSATSTIGTGVPPENWTVSS</sequence>
<accession>A0ABP9VIF3</accession>
<feature type="region of interest" description="Disordered" evidence="1">
    <location>
        <begin position="202"/>
        <end position="226"/>
    </location>
</feature>
<reference evidence="3 4" key="1">
    <citation type="submission" date="2024-02" db="EMBL/GenBank/DDBJ databases">
        <title>Deinococcus xinjiangensis NBRC 107630.</title>
        <authorList>
            <person name="Ichikawa N."/>
            <person name="Katano-Makiyama Y."/>
            <person name="Hidaka K."/>
        </authorList>
    </citation>
    <scope>NUCLEOTIDE SEQUENCE [LARGE SCALE GENOMIC DNA]</scope>
    <source>
        <strain evidence="3 4">NBRC 107630</strain>
    </source>
</reference>
<comment type="caution">
    <text evidence="3">The sequence shown here is derived from an EMBL/GenBank/DDBJ whole genome shotgun (WGS) entry which is preliminary data.</text>
</comment>